<evidence type="ECO:0000313" key="7">
    <source>
        <dbReference type="EMBL" id="RYO70704.1"/>
    </source>
</evidence>
<dbReference type="GO" id="GO:0030213">
    <property type="term" value="P:hyaluronan biosynthetic process"/>
    <property type="evidence" value="ECO:0007669"/>
    <property type="project" value="TreeGrafter"/>
</dbReference>
<keyword evidence="5 6" id="KW-0472">Membrane</keyword>
<proteinExistence type="predicted"/>
<dbReference type="GO" id="GO:0050501">
    <property type="term" value="F:hyaluronan synthase activity"/>
    <property type="evidence" value="ECO:0007669"/>
    <property type="project" value="TreeGrafter"/>
</dbReference>
<keyword evidence="2" id="KW-1003">Cell membrane</keyword>
<feature type="transmembrane region" description="Helical" evidence="6">
    <location>
        <begin position="626"/>
        <end position="644"/>
    </location>
</feature>
<evidence type="ECO:0000256" key="1">
    <source>
        <dbReference type="ARBA" id="ARBA00004236"/>
    </source>
</evidence>
<sequence length="648" mass="73989">MKILTTHWLRMNFAQLCSYCTSFQPSKTSELGDERKYSFSERKIQILVTRSGKIYNFIGCLVAAALYYYTTLYWSDYLYTFDTIITVYLAEQCGWDNERVRRSFQKEEGEKGDVHPDLGVAEKGEYYTHSERSSKLELGCIAAIVGYREDPVIFTKALESYTDAKGCQFVLTCIDGNEAEDQVMVDVFRKVYPSSSAVIDLPIPLVAIALQMECDTETWRQDMILIERCITLAKQTLLDHDIHLAGPDAITHLCVTQPHMHKKGIMFTSFIVCFALSELLDIEYVWTSDSDSMVYKDTIMRTIQTIHGDDKCAGASTALNIHNRKDNLVTTLGNTIYLNDLHLSRCFSSAVGANDCQSGPCAAFRIEAIKPELLAWYKQTIFGHWMVSISSFRLPSHQACVPLIDSADAPQIVNEDRHMTTRLLLQGHRVRYISHAVTATETPVTLRRWLLQQVRWARAVHIESYAHPTMYLNQPPLFFYAALRREITSFVIFTTMVSYFFVGVSPFMRFIPRDYVVKFLLTAVYLKARNPINPTWGEWVWSVPAALFYMIPLPAIQAWSFVTMLANEWGTSMRGELQTQESNRWTELKKKVCEVGFFVVWMGVVGGVMCRYIGSEMGLDGWTSQICTGLGTTIMWTAFGYWVVTIKE</sequence>
<comment type="caution">
    <text evidence="7">The sequence shown here is derived from an EMBL/GenBank/DDBJ whole genome shotgun (WGS) entry which is preliminary data.</text>
</comment>
<dbReference type="Pfam" id="PF13641">
    <property type="entry name" value="Glyco_tranf_2_3"/>
    <property type="match status" value="1"/>
</dbReference>
<evidence type="ECO:0000256" key="3">
    <source>
        <dbReference type="ARBA" id="ARBA00022676"/>
    </source>
</evidence>
<keyword evidence="6" id="KW-0812">Transmembrane</keyword>
<reference evidence="8" key="1">
    <citation type="journal article" date="2019" name="bioRxiv">
        <title>Genomics, evolutionary history and diagnostics of the Alternaria alternata species group including apple and Asian pear pathotypes.</title>
        <authorList>
            <person name="Armitage A.D."/>
            <person name="Cockerton H.M."/>
            <person name="Sreenivasaprasad S."/>
            <person name="Woodhall J.W."/>
            <person name="Lane C.R."/>
            <person name="Harrison R.J."/>
            <person name="Clarkson J.P."/>
        </authorList>
    </citation>
    <scope>NUCLEOTIDE SEQUENCE [LARGE SCALE GENOMIC DNA]</scope>
    <source>
        <strain evidence="8">RGR 97.0016</strain>
    </source>
</reference>
<keyword evidence="8" id="KW-1185">Reference proteome</keyword>
<evidence type="ECO:0000256" key="4">
    <source>
        <dbReference type="ARBA" id="ARBA00022679"/>
    </source>
</evidence>
<dbReference type="EMBL" id="PEJP01000009">
    <property type="protein sequence ID" value="RYO70704.1"/>
    <property type="molecule type" value="Genomic_DNA"/>
</dbReference>
<dbReference type="OrthoDB" id="9876900at2759"/>
<gene>
    <name evidence="7" type="ORF">AA0113_g2809</name>
</gene>
<dbReference type="AlphaFoldDB" id="A0A4Q4SJ55"/>
<keyword evidence="6" id="KW-1133">Transmembrane helix</keyword>
<feature type="transmembrane region" description="Helical" evidence="6">
    <location>
        <begin position="54"/>
        <end position="71"/>
    </location>
</feature>
<dbReference type="Proteomes" id="UP000293823">
    <property type="component" value="Unassembled WGS sequence"/>
</dbReference>
<feature type="transmembrane region" description="Helical" evidence="6">
    <location>
        <begin position="592"/>
        <end position="614"/>
    </location>
</feature>
<dbReference type="InterPro" id="IPR029044">
    <property type="entry name" value="Nucleotide-diphossugar_trans"/>
</dbReference>
<comment type="subcellular location">
    <subcellularLocation>
        <location evidence="1">Cell membrane</location>
    </subcellularLocation>
</comment>
<keyword evidence="4" id="KW-0808">Transferase</keyword>
<dbReference type="PANTHER" id="PTHR22913">
    <property type="entry name" value="HYALURONAN SYNTHASE"/>
    <property type="match status" value="1"/>
</dbReference>
<organism evidence="7 8">
    <name type="scientific">Alternaria arborescens</name>
    <dbReference type="NCBI Taxonomy" id="156630"/>
    <lineage>
        <taxon>Eukaryota</taxon>
        <taxon>Fungi</taxon>
        <taxon>Dikarya</taxon>
        <taxon>Ascomycota</taxon>
        <taxon>Pezizomycotina</taxon>
        <taxon>Dothideomycetes</taxon>
        <taxon>Pleosporomycetidae</taxon>
        <taxon>Pleosporales</taxon>
        <taxon>Pleosporineae</taxon>
        <taxon>Pleosporaceae</taxon>
        <taxon>Alternaria</taxon>
        <taxon>Alternaria sect. Alternaria</taxon>
    </lineage>
</organism>
<evidence type="ECO:0008006" key="9">
    <source>
        <dbReference type="Google" id="ProtNLM"/>
    </source>
</evidence>
<dbReference type="PANTHER" id="PTHR22913:SF12">
    <property type="entry name" value="MANNURONAN SYNTHASE"/>
    <property type="match status" value="1"/>
</dbReference>
<dbReference type="GO" id="GO:0005886">
    <property type="term" value="C:plasma membrane"/>
    <property type="evidence" value="ECO:0007669"/>
    <property type="project" value="UniProtKB-SubCell"/>
</dbReference>
<protein>
    <recommendedName>
        <fullName evidence="9">Glycosyltransferase 2-like domain-containing protein</fullName>
    </recommendedName>
</protein>
<evidence type="ECO:0000313" key="8">
    <source>
        <dbReference type="Proteomes" id="UP000293823"/>
    </source>
</evidence>
<evidence type="ECO:0000256" key="2">
    <source>
        <dbReference type="ARBA" id="ARBA00022475"/>
    </source>
</evidence>
<dbReference type="GO" id="GO:0085029">
    <property type="term" value="P:extracellular matrix assembly"/>
    <property type="evidence" value="ECO:0007669"/>
    <property type="project" value="TreeGrafter"/>
</dbReference>
<accession>A0A4Q4SJ55</accession>
<evidence type="ECO:0000256" key="5">
    <source>
        <dbReference type="ARBA" id="ARBA00023136"/>
    </source>
</evidence>
<evidence type="ECO:0000256" key="6">
    <source>
        <dbReference type="SAM" id="Phobius"/>
    </source>
</evidence>
<dbReference type="SUPFAM" id="SSF53448">
    <property type="entry name" value="Nucleotide-diphospho-sugar transferases"/>
    <property type="match status" value="1"/>
</dbReference>
<dbReference type="FunFam" id="3.90.550.10:FF:000367">
    <property type="entry name" value="Uncharacterized protein"/>
    <property type="match status" value="1"/>
</dbReference>
<name>A0A4Q4SJ55_9PLEO</name>
<feature type="transmembrane region" description="Helical" evidence="6">
    <location>
        <begin position="490"/>
        <end position="511"/>
    </location>
</feature>
<keyword evidence="3" id="KW-0328">Glycosyltransferase</keyword>